<reference evidence="2 3" key="1">
    <citation type="submission" date="2019-01" db="EMBL/GenBank/DDBJ databases">
        <title>Draft genome sequence of Psathyrella aberdarensis IHI B618.</title>
        <authorList>
            <person name="Buettner E."/>
            <person name="Kellner H."/>
        </authorList>
    </citation>
    <scope>NUCLEOTIDE SEQUENCE [LARGE SCALE GENOMIC DNA]</scope>
    <source>
        <strain evidence="2 3">IHI B618</strain>
    </source>
</reference>
<dbReference type="InterPro" id="IPR043128">
    <property type="entry name" value="Rev_trsase/Diguanyl_cyclase"/>
</dbReference>
<dbReference type="EMBL" id="SDEE01000754">
    <property type="protein sequence ID" value="RXW14160.1"/>
    <property type="molecule type" value="Genomic_DNA"/>
</dbReference>
<dbReference type="PANTHER" id="PTHR15503:SF22">
    <property type="entry name" value="TRANSPOSON TY3-I GAG POLYPROTEIN"/>
    <property type="match status" value="1"/>
</dbReference>
<sequence length="678" mass="74724">MPPNTRRSAKAGTAEPSANRTGETPEVELPGELSGDDSPLTDLSGEKETVMTPPNSHPAIPPVIVPPHSPTNSDLSPSDSESSSDSGSDSDDCPVQTTSMGNSGIATITVSGHGKRPSVSDGDLTPAVLLEFAQYCRCYFDEKDIPEEKRVARPVLFCFKDVRISTYVSANQSVLGALPFDTFLKPSQGKDQPWRDYANKVARDNALLTLSDDGALPESRIMEQLKSNMSDHLRSKLRPITVPKKIQISSEEVDIPLLQWTEFIARYDDDLRFELKRAREIADDVHRNAKRQNTGSSGTSNDRHSRPTGSAPKAGHLPALTENEVKLLNEHQGCRKCREFYAGHYSKTCTGNFPSAANYTKLTLAKALEAKKKQGTKASSSTVRTAVITTLPDSDDDLPVVTAAAVNTVTPKRNRVHLPARNKLLGRWDNAGHLYGDVSDPIAVENLYWEAHDFGTNEFPTPVMTMLDNGAGLVLIDDNWATRLGLRRFPLRNPPTVGTAFTSNASTVPSHFVRFSSRCVNAAIAAVNKIVRDKAAAIQRAELEQQILKDYEDVFSPPSSVNDLPSDVYAQIRLKDPNWTMPSWTYSCPRKYRDKWKELIEEHLAAGRIRPSSSPFASPSFVIPKADPSAKPRWVNDYRVLNANTVPDRYPLPRVGDIIADIAHGKIFSVFDMTNAFF</sequence>
<keyword evidence="3" id="KW-1185">Reference proteome</keyword>
<dbReference type="Gene3D" id="3.30.70.270">
    <property type="match status" value="1"/>
</dbReference>
<dbReference type="SUPFAM" id="SSF56672">
    <property type="entry name" value="DNA/RNA polymerases"/>
    <property type="match status" value="1"/>
</dbReference>
<dbReference type="PANTHER" id="PTHR15503">
    <property type="entry name" value="LDOC1 RELATED"/>
    <property type="match status" value="1"/>
</dbReference>
<accession>A0A4Q2D498</accession>
<evidence type="ECO:0000313" key="3">
    <source>
        <dbReference type="Proteomes" id="UP000290288"/>
    </source>
</evidence>
<evidence type="ECO:0000313" key="2">
    <source>
        <dbReference type="EMBL" id="RXW14160.1"/>
    </source>
</evidence>
<feature type="compositionally biased region" description="Polar residues" evidence="1">
    <location>
        <begin position="291"/>
        <end position="300"/>
    </location>
</feature>
<feature type="compositionally biased region" description="Low complexity" evidence="1">
    <location>
        <begin position="73"/>
        <end position="87"/>
    </location>
</feature>
<protein>
    <recommendedName>
        <fullName evidence="4">Reverse transcriptase domain-containing protein</fullName>
    </recommendedName>
</protein>
<feature type="region of interest" description="Disordered" evidence="1">
    <location>
        <begin position="1"/>
        <end position="120"/>
    </location>
</feature>
<feature type="region of interest" description="Disordered" evidence="1">
    <location>
        <begin position="286"/>
        <end position="317"/>
    </location>
</feature>
<feature type="compositionally biased region" description="Polar residues" evidence="1">
    <location>
        <begin position="95"/>
        <end position="110"/>
    </location>
</feature>
<proteinExistence type="predicted"/>
<evidence type="ECO:0008006" key="4">
    <source>
        <dbReference type="Google" id="ProtNLM"/>
    </source>
</evidence>
<dbReference type="STRING" id="2316362.A0A4Q2D498"/>
<name>A0A4Q2D498_9AGAR</name>
<gene>
    <name evidence="2" type="ORF">EST38_g11696</name>
</gene>
<dbReference type="Proteomes" id="UP000290288">
    <property type="component" value="Unassembled WGS sequence"/>
</dbReference>
<dbReference type="OrthoDB" id="2369050at2759"/>
<dbReference type="InterPro" id="IPR043502">
    <property type="entry name" value="DNA/RNA_pol_sf"/>
</dbReference>
<dbReference type="InterPro" id="IPR032567">
    <property type="entry name" value="RTL1-rel"/>
</dbReference>
<evidence type="ECO:0000256" key="1">
    <source>
        <dbReference type="SAM" id="MobiDB-lite"/>
    </source>
</evidence>
<organism evidence="2 3">
    <name type="scientific">Candolleomyces aberdarensis</name>
    <dbReference type="NCBI Taxonomy" id="2316362"/>
    <lineage>
        <taxon>Eukaryota</taxon>
        <taxon>Fungi</taxon>
        <taxon>Dikarya</taxon>
        <taxon>Basidiomycota</taxon>
        <taxon>Agaricomycotina</taxon>
        <taxon>Agaricomycetes</taxon>
        <taxon>Agaricomycetidae</taxon>
        <taxon>Agaricales</taxon>
        <taxon>Agaricineae</taxon>
        <taxon>Psathyrellaceae</taxon>
        <taxon>Candolleomyces</taxon>
    </lineage>
</organism>
<feature type="compositionally biased region" description="Pro residues" evidence="1">
    <location>
        <begin position="55"/>
        <end position="69"/>
    </location>
</feature>
<comment type="caution">
    <text evidence="2">The sequence shown here is derived from an EMBL/GenBank/DDBJ whole genome shotgun (WGS) entry which is preliminary data.</text>
</comment>
<dbReference type="AlphaFoldDB" id="A0A4Q2D498"/>
<dbReference type="Gene3D" id="3.10.10.10">
    <property type="entry name" value="HIV Type 1 Reverse Transcriptase, subunit A, domain 1"/>
    <property type="match status" value="1"/>
</dbReference>